<name>A0A511ZFZ2_9BACI</name>
<dbReference type="Proteomes" id="UP000321558">
    <property type="component" value="Unassembled WGS sequence"/>
</dbReference>
<dbReference type="EMBL" id="BJYM01000003">
    <property type="protein sequence ID" value="GEN86340.1"/>
    <property type="molecule type" value="Genomic_DNA"/>
</dbReference>
<proteinExistence type="predicted"/>
<accession>A0A511ZFZ2</accession>
<dbReference type="RefSeq" id="WP_147209366.1">
    <property type="nucleotide sequence ID" value="NZ_BJYM01000003.1"/>
</dbReference>
<dbReference type="GO" id="GO:0006576">
    <property type="term" value="P:biogenic amine metabolic process"/>
    <property type="evidence" value="ECO:0007669"/>
    <property type="project" value="InterPro"/>
</dbReference>
<dbReference type="InterPro" id="IPR027417">
    <property type="entry name" value="P-loop_NTPase"/>
</dbReference>
<organism evidence="1 2">
    <name type="scientific">Oceanobacillus sojae</name>
    <dbReference type="NCBI Taxonomy" id="582851"/>
    <lineage>
        <taxon>Bacteria</taxon>
        <taxon>Bacillati</taxon>
        <taxon>Bacillota</taxon>
        <taxon>Bacilli</taxon>
        <taxon>Bacillales</taxon>
        <taxon>Bacillaceae</taxon>
        <taxon>Oceanobacillus</taxon>
    </lineage>
</organism>
<reference evidence="1 2" key="1">
    <citation type="submission" date="2019-07" db="EMBL/GenBank/DDBJ databases">
        <title>Whole genome shotgun sequence of Oceanobacillus sojae NBRC 105379.</title>
        <authorList>
            <person name="Hosoyama A."/>
            <person name="Uohara A."/>
            <person name="Ohji S."/>
            <person name="Ichikawa N."/>
        </authorList>
    </citation>
    <scope>NUCLEOTIDE SEQUENCE [LARGE SCALE GENOMIC DNA]</scope>
    <source>
        <strain evidence="1 2">NBRC 105379</strain>
    </source>
</reference>
<dbReference type="SUPFAM" id="SSF52540">
    <property type="entry name" value="P-loop containing nucleoside triphosphate hydrolases"/>
    <property type="match status" value="1"/>
</dbReference>
<gene>
    <name evidence="1" type="ORF">OSO01_10790</name>
</gene>
<dbReference type="PANTHER" id="PTHR40453:SF1">
    <property type="entry name" value="PROTEIN YOEF"/>
    <property type="match status" value="1"/>
</dbReference>
<dbReference type="CDD" id="cd00882">
    <property type="entry name" value="Ras_like_GTPase"/>
    <property type="match status" value="1"/>
</dbReference>
<dbReference type="STRING" id="582851.GCA_900162665_04143"/>
<keyword evidence="2" id="KW-1185">Reference proteome</keyword>
<dbReference type="InterPro" id="IPR012381">
    <property type="entry name" value="EutP_PduV"/>
</dbReference>
<dbReference type="Pfam" id="PF10662">
    <property type="entry name" value="PduV-EutP"/>
    <property type="match status" value="1"/>
</dbReference>
<evidence type="ECO:0000313" key="1">
    <source>
        <dbReference type="EMBL" id="GEN86340.1"/>
    </source>
</evidence>
<dbReference type="GO" id="GO:0005524">
    <property type="term" value="F:ATP binding"/>
    <property type="evidence" value="ECO:0007669"/>
    <property type="project" value="InterPro"/>
</dbReference>
<evidence type="ECO:0008006" key="3">
    <source>
        <dbReference type="Google" id="ProtNLM"/>
    </source>
</evidence>
<comment type="caution">
    <text evidence="1">The sequence shown here is derived from an EMBL/GenBank/DDBJ whole genome shotgun (WGS) entry which is preliminary data.</text>
</comment>
<sequence>MPLKNRAMILGGIDAGKTTLKEVLFGRERHPKKIKTQSLIYEDWIVDTPGEYTENPLHYRSIMATSLEITHVLFVQDATNEKTIFAPGFSLGINKLPIGVVTKADASEANIEQAISLLKKAIVKGPIVITSAYTGEGIDIIPALVRCQSLDEMKAYAASHQSENLIFHENAKVRRQQSRKEE</sequence>
<dbReference type="PANTHER" id="PTHR40453">
    <property type="entry name" value="PROTEIN YOEF"/>
    <property type="match status" value="1"/>
</dbReference>
<dbReference type="OrthoDB" id="6179at2"/>
<protein>
    <recommendedName>
        <fullName evidence="3">Ethanolamine utilization protein EutP</fullName>
    </recommendedName>
</protein>
<evidence type="ECO:0000313" key="2">
    <source>
        <dbReference type="Proteomes" id="UP000321558"/>
    </source>
</evidence>
<dbReference type="AlphaFoldDB" id="A0A511ZFZ2"/>
<dbReference type="Gene3D" id="3.40.50.300">
    <property type="entry name" value="P-loop containing nucleotide triphosphate hydrolases"/>
    <property type="match status" value="1"/>
</dbReference>